<name>A0A8B6BWB5_MYTGA</name>
<keyword evidence="3" id="KW-0732">Signal</keyword>
<gene>
    <name evidence="5" type="ORF">MGAL_10B069366</name>
</gene>
<feature type="signal peptide" evidence="3">
    <location>
        <begin position="1"/>
        <end position="19"/>
    </location>
</feature>
<evidence type="ECO:0000259" key="4">
    <source>
        <dbReference type="PROSITE" id="PS51252"/>
    </source>
</evidence>
<dbReference type="Pfam" id="PF02822">
    <property type="entry name" value="Antistasin"/>
    <property type="match status" value="1"/>
</dbReference>
<evidence type="ECO:0000256" key="1">
    <source>
        <dbReference type="ARBA" id="ARBA00022690"/>
    </source>
</evidence>
<sequence>MFRLAFILSVLVLFIQVYGDDENDPLPDDIKENILLQDRLYDLLIDDREAGQCGIQESYLTCAHVNHCTNEQCPQNQHCCRTQKCGDICLCKPHPENCSQFCTYGYKTGPDGCYTCSCNPLSMYQNETLL</sequence>
<evidence type="ECO:0000256" key="2">
    <source>
        <dbReference type="ARBA" id="ARBA00022900"/>
    </source>
</evidence>
<dbReference type="Gene3D" id="2.10.22.10">
    <property type="entry name" value="Antistasin, domain 1"/>
    <property type="match status" value="1"/>
</dbReference>
<dbReference type="PROSITE" id="PS51252">
    <property type="entry name" value="ANTISTASIN"/>
    <property type="match status" value="1"/>
</dbReference>
<organism evidence="5 6">
    <name type="scientific">Mytilus galloprovincialis</name>
    <name type="common">Mediterranean mussel</name>
    <dbReference type="NCBI Taxonomy" id="29158"/>
    <lineage>
        <taxon>Eukaryota</taxon>
        <taxon>Metazoa</taxon>
        <taxon>Spiralia</taxon>
        <taxon>Lophotrochozoa</taxon>
        <taxon>Mollusca</taxon>
        <taxon>Bivalvia</taxon>
        <taxon>Autobranchia</taxon>
        <taxon>Pteriomorphia</taxon>
        <taxon>Mytilida</taxon>
        <taxon>Mytiloidea</taxon>
        <taxon>Mytilidae</taxon>
        <taxon>Mytilinae</taxon>
        <taxon>Mytilus</taxon>
    </lineage>
</organism>
<keyword evidence="2" id="KW-0722">Serine protease inhibitor</keyword>
<dbReference type="GO" id="GO:0004867">
    <property type="term" value="F:serine-type endopeptidase inhibitor activity"/>
    <property type="evidence" value="ECO:0007669"/>
    <property type="project" value="UniProtKB-KW"/>
</dbReference>
<evidence type="ECO:0000256" key="3">
    <source>
        <dbReference type="SAM" id="SignalP"/>
    </source>
</evidence>
<dbReference type="AlphaFoldDB" id="A0A8B6BWB5"/>
<evidence type="ECO:0000313" key="5">
    <source>
        <dbReference type="EMBL" id="VDH96133.1"/>
    </source>
</evidence>
<keyword evidence="6" id="KW-1185">Reference proteome</keyword>
<dbReference type="Proteomes" id="UP000596742">
    <property type="component" value="Unassembled WGS sequence"/>
</dbReference>
<keyword evidence="1" id="KW-0646">Protease inhibitor</keyword>
<feature type="domain" description="Antistasin-like" evidence="4">
    <location>
        <begin position="91"/>
        <end position="118"/>
    </location>
</feature>
<dbReference type="OrthoDB" id="4473401at2759"/>
<accession>A0A8B6BWB5</accession>
<proteinExistence type="predicted"/>
<dbReference type="EMBL" id="UYJE01000762">
    <property type="protein sequence ID" value="VDH96133.1"/>
    <property type="molecule type" value="Genomic_DNA"/>
</dbReference>
<protein>
    <recommendedName>
        <fullName evidence="4">Antistasin-like domain-containing protein</fullName>
    </recommendedName>
</protein>
<comment type="caution">
    <text evidence="5">The sequence shown here is derived from an EMBL/GenBank/DDBJ whole genome shotgun (WGS) entry which is preliminary data.</text>
</comment>
<evidence type="ECO:0000313" key="6">
    <source>
        <dbReference type="Proteomes" id="UP000596742"/>
    </source>
</evidence>
<feature type="chain" id="PRO_5032888646" description="Antistasin-like domain-containing protein" evidence="3">
    <location>
        <begin position="20"/>
        <end position="130"/>
    </location>
</feature>
<reference evidence="5" key="1">
    <citation type="submission" date="2018-11" db="EMBL/GenBank/DDBJ databases">
        <authorList>
            <person name="Alioto T."/>
            <person name="Alioto T."/>
        </authorList>
    </citation>
    <scope>NUCLEOTIDE SEQUENCE</scope>
</reference>
<dbReference type="InterPro" id="IPR004094">
    <property type="entry name" value="Antistasin-like"/>
</dbReference>